<dbReference type="Proteomes" id="UP001190700">
    <property type="component" value="Unassembled WGS sequence"/>
</dbReference>
<feature type="region of interest" description="Disordered" evidence="1">
    <location>
        <begin position="173"/>
        <end position="201"/>
    </location>
</feature>
<organism evidence="2 3">
    <name type="scientific">Cymbomonas tetramitiformis</name>
    <dbReference type="NCBI Taxonomy" id="36881"/>
    <lineage>
        <taxon>Eukaryota</taxon>
        <taxon>Viridiplantae</taxon>
        <taxon>Chlorophyta</taxon>
        <taxon>Pyramimonadophyceae</taxon>
        <taxon>Pyramimonadales</taxon>
        <taxon>Pyramimonadaceae</taxon>
        <taxon>Cymbomonas</taxon>
    </lineage>
</organism>
<gene>
    <name evidence="2" type="ORF">CYMTET_21060</name>
</gene>
<dbReference type="AlphaFoldDB" id="A0AAE0G440"/>
<evidence type="ECO:0000256" key="1">
    <source>
        <dbReference type="SAM" id="MobiDB-lite"/>
    </source>
</evidence>
<evidence type="ECO:0000313" key="2">
    <source>
        <dbReference type="EMBL" id="KAK3270546.1"/>
    </source>
</evidence>
<sequence>MVRVISVPAALHIDLSNPIAAPLLTLCDARCTATAVFFPLHPKCSPKSCTLPAGSLLRLKCGMMMSEWRDGAMSFFLPLEAKRTIPRHSQREESLPAPTMTRRYEKTRTLTEQNLGTHRKQSLTSVPATVDEAAILNRILDEEPSPVFETHRDTLMPEESMMSSLSEHVNLDARLLPDSVSPPIDPPDGHDDERNVDSPDP</sequence>
<name>A0AAE0G440_9CHLO</name>
<comment type="caution">
    <text evidence="2">The sequence shown here is derived from an EMBL/GenBank/DDBJ whole genome shotgun (WGS) entry which is preliminary data.</text>
</comment>
<protein>
    <submittedName>
        <fullName evidence="2">Uncharacterized protein</fullName>
    </submittedName>
</protein>
<reference evidence="2 3" key="1">
    <citation type="journal article" date="2015" name="Genome Biol. Evol.">
        <title>Comparative Genomics of a Bacterivorous Green Alga Reveals Evolutionary Causalities and Consequences of Phago-Mixotrophic Mode of Nutrition.</title>
        <authorList>
            <person name="Burns J.A."/>
            <person name="Paasch A."/>
            <person name="Narechania A."/>
            <person name="Kim E."/>
        </authorList>
    </citation>
    <scope>NUCLEOTIDE SEQUENCE [LARGE SCALE GENOMIC DNA]</scope>
    <source>
        <strain evidence="2 3">PLY_AMNH</strain>
    </source>
</reference>
<proteinExistence type="predicted"/>
<feature type="compositionally biased region" description="Basic and acidic residues" evidence="1">
    <location>
        <begin position="187"/>
        <end position="201"/>
    </location>
</feature>
<keyword evidence="3" id="KW-1185">Reference proteome</keyword>
<dbReference type="EMBL" id="LGRX02010331">
    <property type="protein sequence ID" value="KAK3270546.1"/>
    <property type="molecule type" value="Genomic_DNA"/>
</dbReference>
<evidence type="ECO:0000313" key="3">
    <source>
        <dbReference type="Proteomes" id="UP001190700"/>
    </source>
</evidence>
<accession>A0AAE0G440</accession>